<dbReference type="EMBL" id="BPLQ01012875">
    <property type="protein sequence ID" value="GIY68514.1"/>
    <property type="molecule type" value="Genomic_DNA"/>
</dbReference>
<dbReference type="Proteomes" id="UP001054837">
    <property type="component" value="Unassembled WGS sequence"/>
</dbReference>
<proteinExistence type="predicted"/>
<evidence type="ECO:0000313" key="1">
    <source>
        <dbReference type="EMBL" id="GIY68514.1"/>
    </source>
</evidence>
<dbReference type="AlphaFoldDB" id="A0AAV4VET0"/>
<name>A0AAV4VET0_9ARAC</name>
<organism evidence="1 2">
    <name type="scientific">Caerostris darwini</name>
    <dbReference type="NCBI Taxonomy" id="1538125"/>
    <lineage>
        <taxon>Eukaryota</taxon>
        <taxon>Metazoa</taxon>
        <taxon>Ecdysozoa</taxon>
        <taxon>Arthropoda</taxon>
        <taxon>Chelicerata</taxon>
        <taxon>Arachnida</taxon>
        <taxon>Araneae</taxon>
        <taxon>Araneomorphae</taxon>
        <taxon>Entelegynae</taxon>
        <taxon>Araneoidea</taxon>
        <taxon>Araneidae</taxon>
        <taxon>Caerostris</taxon>
    </lineage>
</organism>
<protein>
    <submittedName>
        <fullName evidence="1">Uncharacterized protein</fullName>
    </submittedName>
</protein>
<keyword evidence="2" id="KW-1185">Reference proteome</keyword>
<reference evidence="1 2" key="1">
    <citation type="submission" date="2021-06" db="EMBL/GenBank/DDBJ databases">
        <title>Caerostris darwini draft genome.</title>
        <authorList>
            <person name="Kono N."/>
            <person name="Arakawa K."/>
        </authorList>
    </citation>
    <scope>NUCLEOTIDE SEQUENCE [LARGE SCALE GENOMIC DNA]</scope>
</reference>
<accession>A0AAV4VET0</accession>
<gene>
    <name evidence="1" type="ORF">CDAR_398561</name>
</gene>
<sequence>MQRINKAERKRVCKAADTACRSAYTACSERALSSKGFGAEGSFFFRPPSIGPLWEGPLSGMQNRLGIDRFGVGFPRGIDGEQFLRKTVYKWEEYGSGISRQEEE</sequence>
<evidence type="ECO:0000313" key="2">
    <source>
        <dbReference type="Proteomes" id="UP001054837"/>
    </source>
</evidence>
<comment type="caution">
    <text evidence="1">The sequence shown here is derived from an EMBL/GenBank/DDBJ whole genome shotgun (WGS) entry which is preliminary data.</text>
</comment>